<dbReference type="AlphaFoldDB" id="A0A167QTS5"/>
<proteinExistence type="inferred from homology"/>
<dbReference type="InterPro" id="IPR027528">
    <property type="entry name" value="eIF3m"/>
</dbReference>
<comment type="function">
    <text evidence="5">Component of the eukaryotic translation initiation factor 3 (eIF-3) complex, which is involved in protein synthesis of a specialized repertoire of mRNAs and, together with other initiation factors, stimulates binding of mRNA and methionyl-tRNAi to the 40S ribosome. The eIF-3 complex specifically targets and initiates translation of a subset of mRNAs involved in cell proliferation.</text>
</comment>
<gene>
    <name evidence="7" type="ORF">CALVIDRAFT_476352</name>
</gene>
<accession>A0A167QTS5</accession>
<dbReference type="GO" id="GO:0033290">
    <property type="term" value="C:eukaryotic 48S preinitiation complex"/>
    <property type="evidence" value="ECO:0007669"/>
    <property type="project" value="UniProtKB-UniRule"/>
</dbReference>
<name>A0A167QTS5_CALVF</name>
<comment type="subunit">
    <text evidence="5">Component of the eukaryotic translation initiation factor 3 (eIF-3) complex.</text>
</comment>
<dbReference type="SMART" id="SM00088">
    <property type="entry name" value="PINT"/>
    <property type="match status" value="1"/>
</dbReference>
<dbReference type="InterPro" id="IPR045237">
    <property type="entry name" value="COPS7/eIF3m"/>
</dbReference>
<protein>
    <recommendedName>
        <fullName evidence="5">Eukaryotic translation initiation factor 3 subunit M</fullName>
        <shortName evidence="5">eIF3m</shortName>
    </recommendedName>
</protein>
<dbReference type="HAMAP" id="MF_03012">
    <property type="entry name" value="eIF3m"/>
    <property type="match status" value="1"/>
</dbReference>
<evidence type="ECO:0000256" key="5">
    <source>
        <dbReference type="HAMAP-Rule" id="MF_03012"/>
    </source>
</evidence>
<comment type="similarity">
    <text evidence="1">Belongs to the CSN7/EIF3M family. CSN7 subfamily.</text>
</comment>
<dbReference type="Proteomes" id="UP000076738">
    <property type="component" value="Unassembled WGS sequence"/>
</dbReference>
<evidence type="ECO:0000256" key="2">
    <source>
        <dbReference type="ARBA" id="ARBA00022490"/>
    </source>
</evidence>
<dbReference type="InterPro" id="IPR000717">
    <property type="entry name" value="PCI_dom"/>
</dbReference>
<evidence type="ECO:0000313" key="8">
    <source>
        <dbReference type="Proteomes" id="UP000076738"/>
    </source>
</evidence>
<keyword evidence="3 5" id="KW-0396">Initiation factor</keyword>
<dbReference type="GO" id="GO:0071541">
    <property type="term" value="C:eukaryotic translation initiation factor 3 complex, eIF3m"/>
    <property type="evidence" value="ECO:0007669"/>
    <property type="project" value="UniProtKB-UniRule"/>
</dbReference>
<dbReference type="GO" id="GO:0003743">
    <property type="term" value="F:translation initiation factor activity"/>
    <property type="evidence" value="ECO:0007669"/>
    <property type="project" value="UniProtKB-UniRule"/>
</dbReference>
<reference evidence="7 8" key="1">
    <citation type="journal article" date="2016" name="Mol. Biol. Evol.">
        <title>Comparative Genomics of Early-Diverging Mushroom-Forming Fungi Provides Insights into the Origins of Lignocellulose Decay Capabilities.</title>
        <authorList>
            <person name="Nagy L.G."/>
            <person name="Riley R."/>
            <person name="Tritt A."/>
            <person name="Adam C."/>
            <person name="Daum C."/>
            <person name="Floudas D."/>
            <person name="Sun H."/>
            <person name="Yadav J.S."/>
            <person name="Pangilinan J."/>
            <person name="Larsson K.H."/>
            <person name="Matsuura K."/>
            <person name="Barry K."/>
            <person name="Labutti K."/>
            <person name="Kuo R."/>
            <person name="Ohm R.A."/>
            <person name="Bhattacharya S.S."/>
            <person name="Shirouzu T."/>
            <person name="Yoshinaga Y."/>
            <person name="Martin F.M."/>
            <person name="Grigoriev I.V."/>
            <person name="Hibbett D.S."/>
        </authorList>
    </citation>
    <scope>NUCLEOTIDE SEQUENCE [LARGE SCALE GENOMIC DNA]</scope>
    <source>
        <strain evidence="7 8">TUFC12733</strain>
    </source>
</reference>
<evidence type="ECO:0000259" key="6">
    <source>
        <dbReference type="SMART" id="SM00088"/>
    </source>
</evidence>
<keyword evidence="2 5" id="KW-0963">Cytoplasm</keyword>
<dbReference type="PANTHER" id="PTHR15350">
    <property type="entry name" value="COP9 SIGNALOSOME COMPLEX SUBUNIT 7/DENDRITIC CELL PROTEIN GA17"/>
    <property type="match status" value="1"/>
</dbReference>
<feature type="domain" description="PCI" evidence="6">
    <location>
        <begin position="292"/>
        <end position="390"/>
    </location>
</feature>
<keyword evidence="8" id="KW-1185">Reference proteome</keyword>
<dbReference type="GO" id="GO:0016282">
    <property type="term" value="C:eukaryotic 43S preinitiation complex"/>
    <property type="evidence" value="ECO:0007669"/>
    <property type="project" value="UniProtKB-UniRule"/>
</dbReference>
<evidence type="ECO:0000313" key="7">
    <source>
        <dbReference type="EMBL" id="KZP00225.1"/>
    </source>
</evidence>
<dbReference type="STRING" id="1330018.A0A167QTS5"/>
<dbReference type="OrthoDB" id="10267031at2759"/>
<evidence type="ECO:0000256" key="4">
    <source>
        <dbReference type="ARBA" id="ARBA00022917"/>
    </source>
</evidence>
<evidence type="ECO:0000256" key="1">
    <source>
        <dbReference type="ARBA" id="ARBA00008482"/>
    </source>
</evidence>
<evidence type="ECO:0000256" key="3">
    <source>
        <dbReference type="ARBA" id="ARBA00022540"/>
    </source>
</evidence>
<dbReference type="GO" id="GO:0001732">
    <property type="term" value="P:formation of cytoplasmic translation initiation complex"/>
    <property type="evidence" value="ECO:0007669"/>
    <property type="project" value="UniProtKB-UniRule"/>
</dbReference>
<organism evidence="7 8">
    <name type="scientific">Calocera viscosa (strain TUFC12733)</name>
    <dbReference type="NCBI Taxonomy" id="1330018"/>
    <lineage>
        <taxon>Eukaryota</taxon>
        <taxon>Fungi</taxon>
        <taxon>Dikarya</taxon>
        <taxon>Basidiomycota</taxon>
        <taxon>Agaricomycotina</taxon>
        <taxon>Dacrymycetes</taxon>
        <taxon>Dacrymycetales</taxon>
        <taxon>Dacrymycetaceae</taxon>
        <taxon>Calocera</taxon>
    </lineage>
</organism>
<comment type="similarity">
    <text evidence="5">Belongs to the eIF-3 subunit M family.</text>
</comment>
<dbReference type="PANTHER" id="PTHR15350:SF2">
    <property type="entry name" value="EUKARYOTIC TRANSLATION INITIATION FACTOR 3 SUBUNIT M"/>
    <property type="match status" value="1"/>
</dbReference>
<comment type="subcellular location">
    <subcellularLocation>
        <location evidence="5">Cytoplasm</location>
    </subcellularLocation>
</comment>
<dbReference type="EMBL" id="KV417270">
    <property type="protein sequence ID" value="KZP00225.1"/>
    <property type="molecule type" value="Genomic_DNA"/>
</dbReference>
<keyword evidence="4 5" id="KW-0648">Protein biosynthesis</keyword>
<sequence>MASGDSIIIFSEGTFQEQIQELVNYLARGLSQDDRITYIKPYQDVLITPAGGRPIAEDEERRQKTVEMVVAGVKGLGEGNEREQEGFFNLLVAHVFALWPATAPEILVQVDALVTQIAGATTQTPLVKYRIISNLFNAAPRNSAVRLHAYKALLNVAADNGEISLLQVPKSDVEGWLDEWDVSVEQKAELLEQIAEALEKSGQPYAYTFLVRRLTIIPAASSSAEQAALATISKALSLPFVYSFDAIMEAPAVASVKSHPLFSLLQVFWRGGVTEWAEWESAYSSTLVEFGLDKIALEQKLRLLALSSLSSQYLTPTSPAGTSDIPYTLISKALSIPEDLVEPTVIATIRANLVAGKLSQTTKSFRVYRAAVRGFEQPEWERLEERANAWRDGLLGVLSVLKSKRAAAAPEKGEGKVIVENVGATLQSEGVTVEAAA</sequence>